<evidence type="ECO:0000313" key="1">
    <source>
        <dbReference type="EMBL" id="KAK3699784.1"/>
    </source>
</evidence>
<evidence type="ECO:0000313" key="2">
    <source>
        <dbReference type="Proteomes" id="UP001281147"/>
    </source>
</evidence>
<accession>A0ACC3MPU4</accession>
<sequence>MSVPQAGQTGQSSTEAGDTPFTASSSQEKADQIGQDRSKDTVQILDWDGPNDPTNPKNFSRTWKWIVTGTALLGTLVIPLNGTSITVARQELNAEFNVSDASFPNSYWAVTSWSVGGAIFIIVGLPLMEDLGVRLGYLIFYAFFILMIIPQALAQNFTTMLVTRFFSGGCVALLANTVASIIPDVWEGDKARSVPVGLYILFYLMGSTLGPPMFAGVVDDRLDVKDWRWIFYIQLIIYGALFPLFFFAIKETRANVILKRRAKGLRKKTEKPIYTHEELNGPPMLQSLAKAAYRPIYLLCTEPVLMASTVWSAFSFGTVFLFTQSVEQVYTGVYGWEPYDTGYLQMSVVIGEILGWVASFYGTKVYLDSAKRNDERPGHPIPEARLYVSLFGSFVGITGGMFVYAWTSYPSIHWMAPTIGLTMVGFGIQTVVSAVADYIEDAYAASNYAASAISSVAAGENIVAGFLPLATQSMYEELGFQWASSLLGFIALLLSFAPVVFIWKGRQFRERSPFMLSAGKNFSTDSKT</sequence>
<comment type="caution">
    <text evidence="1">The sequence shown here is derived from an EMBL/GenBank/DDBJ whole genome shotgun (WGS) entry which is preliminary data.</text>
</comment>
<keyword evidence="2" id="KW-1185">Reference proteome</keyword>
<protein>
    <submittedName>
        <fullName evidence="1">Uncharacterized protein</fullName>
    </submittedName>
</protein>
<gene>
    <name evidence="1" type="ORF">LTR37_016293</name>
</gene>
<reference evidence="1" key="1">
    <citation type="submission" date="2023-07" db="EMBL/GenBank/DDBJ databases">
        <title>Black Yeasts Isolated from many extreme environments.</title>
        <authorList>
            <person name="Coleine C."/>
            <person name="Stajich J.E."/>
            <person name="Selbmann L."/>
        </authorList>
    </citation>
    <scope>NUCLEOTIDE SEQUENCE</scope>
    <source>
        <strain evidence="1">CCFEE 5714</strain>
    </source>
</reference>
<name>A0ACC3MPU4_9PEZI</name>
<dbReference type="EMBL" id="JAUTXU010000193">
    <property type="protein sequence ID" value="KAK3699784.1"/>
    <property type="molecule type" value="Genomic_DNA"/>
</dbReference>
<proteinExistence type="predicted"/>
<organism evidence="1 2">
    <name type="scientific">Vermiconidia calcicola</name>
    <dbReference type="NCBI Taxonomy" id="1690605"/>
    <lineage>
        <taxon>Eukaryota</taxon>
        <taxon>Fungi</taxon>
        <taxon>Dikarya</taxon>
        <taxon>Ascomycota</taxon>
        <taxon>Pezizomycotina</taxon>
        <taxon>Dothideomycetes</taxon>
        <taxon>Dothideomycetidae</taxon>
        <taxon>Mycosphaerellales</taxon>
        <taxon>Extremaceae</taxon>
        <taxon>Vermiconidia</taxon>
    </lineage>
</organism>
<dbReference type="Proteomes" id="UP001281147">
    <property type="component" value="Unassembled WGS sequence"/>
</dbReference>